<keyword evidence="2 8" id="KW-0540">Nuclease</keyword>
<feature type="domain" description="RNB" evidence="10">
    <location>
        <begin position="662"/>
        <end position="995"/>
    </location>
</feature>
<dbReference type="AlphaFoldDB" id="A0A0B7NDK6"/>
<feature type="compositionally biased region" description="Basic residues" evidence="9">
    <location>
        <begin position="41"/>
        <end position="52"/>
    </location>
</feature>
<feature type="compositionally biased region" description="Basic and acidic residues" evidence="9">
    <location>
        <begin position="266"/>
        <end position="307"/>
    </location>
</feature>
<feature type="compositionally biased region" description="Low complexity" evidence="9">
    <location>
        <begin position="208"/>
        <end position="221"/>
    </location>
</feature>
<keyword evidence="5 8" id="KW-0269">Exonuclease</keyword>
<feature type="region of interest" description="Disordered" evidence="9">
    <location>
        <begin position="194"/>
        <end position="313"/>
    </location>
</feature>
<comment type="similarity">
    <text evidence="8">Belongs to the RNR ribonuclease family. DIS3L2 subfamily.</text>
</comment>
<dbReference type="InterPro" id="IPR033771">
    <property type="entry name" value="Rrp44_CSD1"/>
</dbReference>
<feature type="compositionally biased region" description="Basic residues" evidence="9">
    <location>
        <begin position="134"/>
        <end position="145"/>
    </location>
</feature>
<feature type="compositionally biased region" description="Polar residues" evidence="9">
    <location>
        <begin position="53"/>
        <end position="64"/>
    </location>
</feature>
<comment type="cofactor">
    <cofactor evidence="8">
        <name>Mg(2+)</name>
        <dbReference type="ChEBI" id="CHEBI:18420"/>
    </cofactor>
    <cofactor evidence="8">
        <name>Mn(2+)</name>
        <dbReference type="ChEBI" id="CHEBI:29035"/>
    </cofactor>
</comment>
<keyword evidence="3 8" id="KW-0479">Metal-binding</keyword>
<keyword evidence="7 8" id="KW-0694">RNA-binding</keyword>
<dbReference type="Pfam" id="PF17877">
    <property type="entry name" value="Dis3l2_C_term"/>
    <property type="match status" value="1"/>
</dbReference>
<dbReference type="InterPro" id="IPR001900">
    <property type="entry name" value="RNase_II/R"/>
</dbReference>
<dbReference type="Pfam" id="PF17849">
    <property type="entry name" value="OB_Dis3"/>
    <property type="match status" value="1"/>
</dbReference>
<dbReference type="Gene3D" id="2.40.50.700">
    <property type="match status" value="1"/>
</dbReference>
<keyword evidence="1 8" id="KW-0963">Cytoplasm</keyword>
<dbReference type="EMBL" id="LN729658">
    <property type="protein sequence ID" value="CEP13420.1"/>
    <property type="molecule type" value="Genomic_DNA"/>
</dbReference>
<dbReference type="Pfam" id="PF17216">
    <property type="entry name" value="Rrp44_CSD1"/>
    <property type="match status" value="1"/>
</dbReference>
<dbReference type="InterPro" id="IPR041505">
    <property type="entry name" value="Dis3_CSD2"/>
</dbReference>
<dbReference type="GO" id="GO:0003723">
    <property type="term" value="F:RNA binding"/>
    <property type="evidence" value="ECO:0007669"/>
    <property type="project" value="UniProtKB-KW"/>
</dbReference>
<evidence type="ECO:0000256" key="5">
    <source>
        <dbReference type="ARBA" id="ARBA00022839"/>
    </source>
</evidence>
<dbReference type="InterPro" id="IPR022966">
    <property type="entry name" value="RNase_II/R_CS"/>
</dbReference>
<keyword evidence="12" id="KW-1185">Reference proteome</keyword>
<feature type="region of interest" description="Disordered" evidence="9">
    <location>
        <begin position="1"/>
        <end position="154"/>
    </location>
</feature>
<dbReference type="STRING" id="35722.A0A0B7NDK6"/>
<dbReference type="EC" id="3.1.13.-" evidence="8"/>
<evidence type="ECO:0000256" key="3">
    <source>
        <dbReference type="ARBA" id="ARBA00022723"/>
    </source>
</evidence>
<feature type="compositionally biased region" description="Basic residues" evidence="9">
    <location>
        <begin position="75"/>
        <end position="86"/>
    </location>
</feature>
<dbReference type="GO" id="GO:0000175">
    <property type="term" value="F:3'-5'-RNA exonuclease activity"/>
    <property type="evidence" value="ECO:0007669"/>
    <property type="project" value="UniProtKB-UniRule"/>
</dbReference>
<dbReference type="Pfam" id="PF00773">
    <property type="entry name" value="RNB"/>
    <property type="match status" value="1"/>
</dbReference>
<evidence type="ECO:0000256" key="7">
    <source>
        <dbReference type="ARBA" id="ARBA00022884"/>
    </source>
</evidence>
<feature type="site" description="Important for catalytic activity" evidence="8">
    <location>
        <position position="682"/>
    </location>
</feature>
<feature type="compositionally biased region" description="Basic and acidic residues" evidence="9">
    <location>
        <begin position="113"/>
        <end position="124"/>
    </location>
</feature>
<evidence type="ECO:0000256" key="8">
    <source>
        <dbReference type="HAMAP-Rule" id="MF_03045"/>
    </source>
</evidence>
<feature type="region of interest" description="Disordered" evidence="9">
    <location>
        <begin position="461"/>
        <end position="489"/>
    </location>
</feature>
<keyword evidence="8" id="KW-0464">Manganese</keyword>
<dbReference type="Gene3D" id="2.40.50.690">
    <property type="match status" value="1"/>
</dbReference>
<dbReference type="GO" id="GO:0000932">
    <property type="term" value="C:P-body"/>
    <property type="evidence" value="ECO:0007669"/>
    <property type="project" value="UniProtKB-SubCell"/>
</dbReference>
<protein>
    <recommendedName>
        <fullName evidence="8">DIS3-like exonuclease 2</fullName>
        <ecNumber evidence="8">3.1.13.-</ecNumber>
    </recommendedName>
</protein>
<proteinExistence type="inferred from homology"/>
<dbReference type="GO" id="GO:0000956">
    <property type="term" value="P:nuclear-transcribed mRNA catabolic process"/>
    <property type="evidence" value="ECO:0007669"/>
    <property type="project" value="UniProtKB-UniRule"/>
</dbReference>
<sequence>MKDKDEKPCASELSKAIKKDADEQQIAETDSTLNKSNGAIKTRRSGSKKKPKSVSTEESSNKEAQQPEIDAIKEKPKRKRNRKSKKKVNEEEDKENIVPQSDESKSNSMPKDTSADDPKNKDLVSDNNALVEKKSKKASGKKKHLSTREPLSEMVSKDLEQGDYLIDYRSLHDALRASFTLDDKRGPIHFAPPVHRAKIHHDKPMPKSSFSTSSTGESSRTCNKSAPSAKNRHAEIPPPAFMTVEKLGKKKKSGKNANNEKSTSVEIKKAKTETSKKTTTLDEDNRPVTIVEGRKSAEKAKPNESKKQKSSATILGEPVKPVVFVKEEKNKTTVISVKKPSQVTQSERKREMKEIKKTLKSHEQEDYCHPNDIIHNAKTSRARFDRYLDPKVYQEKVDKGILYKGVLRINKRNRSDAYVTCENLDADIFINGQHDRNRALDGDTVVVELLDLESVWAKKKESMIQRREQRHSTAAERPPQDEGQDDKAKPKYVGKVVAISATNKNQVCSGTLSIHRNAPAPVKLKTADTDEAVVPVNVEDSNESTATGNEGDKSIRLVWFKPTDLRKPVIAIQLKNAPADILKNEEKYKNLLMVAKITRWPIDSSNPFGTVLRELGHIGNIVAETQALLQDNGITEQPFGQKALKGLPDTPWSISQLDIDKRRDLRSTRIFTIDPATAKDLDDAVHVTKLGNDEFEVGVHIADVSHFVHQHTALDHEAYERGTSTYLCDRVIPMLPSLLCEELCSLNPGVERLAFSVIWKMDSVGNIKDTWFDLAQNWLMRDAQSVIEGQGLPKTASVTSFSVSEVEQDIQYLFSMSKQMRERRFTSGALSINSIRLSFKLNDLGEPCGVSIYEQKDANRLIEEFMLRANMSVAEKIAKHYPGEALLRQHSPPHERTLNEFIKIAENLGYTFDGSSAGSMQKSFSAIESEDVKSVLRLLAVKPMQRAKYFCTGSCDIAKYRHYALNVPLYTHFTSPIRRFADIIVHRQLEAALNNKETCGYKKNTVTTAASHCNERKEGAKNSQDMNIQLYLAHYLHMLEQQTKKAIVCTAIITQVLKDCFEILVPEYGIEKRIHMDALPIDKFVYDACKNRLAAYWKEGIESNREWDHNRKLDENYVEPSGTQLDYDSSIVAQEKEDQDDNDYPTASKVVYDIPKELLSDNLLDQETKMQRFEAFSKLTVRIQVNVERSPPIVNIYPVNPFI</sequence>
<evidence type="ECO:0000256" key="4">
    <source>
        <dbReference type="ARBA" id="ARBA00022801"/>
    </source>
</evidence>
<feature type="binding site" evidence="8">
    <location>
        <position position="683"/>
    </location>
    <ligand>
        <name>Mg(2+)</name>
        <dbReference type="ChEBI" id="CHEBI:18420"/>
    </ligand>
</feature>
<organism evidence="11 12">
    <name type="scientific">Parasitella parasitica</name>
    <dbReference type="NCBI Taxonomy" id="35722"/>
    <lineage>
        <taxon>Eukaryota</taxon>
        <taxon>Fungi</taxon>
        <taxon>Fungi incertae sedis</taxon>
        <taxon>Mucoromycota</taxon>
        <taxon>Mucoromycotina</taxon>
        <taxon>Mucoromycetes</taxon>
        <taxon>Mucorales</taxon>
        <taxon>Mucorineae</taxon>
        <taxon>Mucoraceae</taxon>
        <taxon>Parasitella</taxon>
    </lineage>
</organism>
<evidence type="ECO:0000256" key="2">
    <source>
        <dbReference type="ARBA" id="ARBA00022722"/>
    </source>
</evidence>
<accession>A0A0B7NDK6</accession>
<gene>
    <name evidence="11" type="primary">PARPA_07490.1 scaffold 27864</name>
</gene>
<comment type="subcellular location">
    <subcellularLocation>
        <location evidence="8">Cytoplasm</location>
    </subcellularLocation>
    <subcellularLocation>
        <location evidence="8">Cytoplasm</location>
        <location evidence="8">P-body</location>
    </subcellularLocation>
</comment>
<dbReference type="FunFam" id="2.40.50.700:FF:000002">
    <property type="entry name" value="Cell wall biogenesis protein"/>
    <property type="match status" value="1"/>
</dbReference>
<dbReference type="PROSITE" id="PS01175">
    <property type="entry name" value="RIBONUCLEASE_II"/>
    <property type="match status" value="1"/>
</dbReference>
<dbReference type="InterPro" id="IPR028591">
    <property type="entry name" value="DIS3L2"/>
</dbReference>
<dbReference type="GO" id="GO:1990074">
    <property type="term" value="P:polyuridylation-dependent mRNA catabolic process"/>
    <property type="evidence" value="ECO:0007669"/>
    <property type="project" value="UniProtKB-UniRule"/>
</dbReference>
<feature type="compositionally biased region" description="Basic and acidic residues" evidence="9">
    <location>
        <begin position="1"/>
        <end position="22"/>
    </location>
</feature>
<dbReference type="HAMAP" id="MF_03045">
    <property type="entry name" value="DIS3L2"/>
    <property type="match status" value="1"/>
</dbReference>
<evidence type="ECO:0000259" key="10">
    <source>
        <dbReference type="SMART" id="SM00955"/>
    </source>
</evidence>
<keyword evidence="6 8" id="KW-0460">Magnesium</keyword>
<dbReference type="SMART" id="SM00955">
    <property type="entry name" value="RNB"/>
    <property type="match status" value="1"/>
</dbReference>
<dbReference type="GO" id="GO:0046872">
    <property type="term" value="F:metal ion binding"/>
    <property type="evidence" value="ECO:0007669"/>
    <property type="project" value="UniProtKB-KW"/>
</dbReference>
<keyword evidence="4 8" id="KW-0378">Hydrolase</keyword>
<name>A0A0B7NDK6_9FUNG</name>
<dbReference type="InterPro" id="IPR050180">
    <property type="entry name" value="RNR_Ribonuclease"/>
</dbReference>
<dbReference type="PANTHER" id="PTHR23355">
    <property type="entry name" value="RIBONUCLEASE"/>
    <property type="match status" value="1"/>
</dbReference>
<dbReference type="Proteomes" id="UP000054107">
    <property type="component" value="Unassembled WGS sequence"/>
</dbReference>
<dbReference type="OrthoDB" id="372421at2759"/>
<feature type="compositionally biased region" description="Polar residues" evidence="9">
    <location>
        <begin position="26"/>
        <end position="39"/>
    </location>
</feature>
<dbReference type="InterPro" id="IPR041093">
    <property type="entry name" value="Dis3l2-like_C"/>
</dbReference>
<evidence type="ECO:0000256" key="9">
    <source>
        <dbReference type="SAM" id="MobiDB-lite"/>
    </source>
</evidence>
<evidence type="ECO:0000313" key="12">
    <source>
        <dbReference type="Proteomes" id="UP000054107"/>
    </source>
</evidence>
<evidence type="ECO:0000256" key="1">
    <source>
        <dbReference type="ARBA" id="ARBA00022490"/>
    </source>
</evidence>
<dbReference type="Gene3D" id="2.40.50.140">
    <property type="entry name" value="Nucleic acid-binding proteins"/>
    <property type="match status" value="1"/>
</dbReference>
<dbReference type="SUPFAM" id="SSF50249">
    <property type="entry name" value="Nucleic acid-binding proteins"/>
    <property type="match status" value="2"/>
</dbReference>
<reference evidence="11 12" key="1">
    <citation type="submission" date="2014-09" db="EMBL/GenBank/DDBJ databases">
        <authorList>
            <person name="Ellenberger Sabrina"/>
        </authorList>
    </citation>
    <scope>NUCLEOTIDE SEQUENCE [LARGE SCALE GENOMIC DNA]</scope>
    <source>
        <strain evidence="11 12">CBS 412.66</strain>
    </source>
</reference>
<feature type="binding site" evidence="8">
    <location>
        <position position="674"/>
    </location>
    <ligand>
        <name>Mg(2+)</name>
        <dbReference type="ChEBI" id="CHEBI:18420"/>
    </ligand>
</feature>
<dbReference type="InterPro" id="IPR012340">
    <property type="entry name" value="NA-bd_OB-fold"/>
</dbReference>
<evidence type="ECO:0000256" key="6">
    <source>
        <dbReference type="ARBA" id="ARBA00022842"/>
    </source>
</evidence>
<evidence type="ECO:0000313" key="11">
    <source>
        <dbReference type="EMBL" id="CEP13420.1"/>
    </source>
</evidence>
<comment type="function">
    <text evidence="8">3'-5'-exoribonuclease that specifically recognizes RNAs polyuridylated at their 3' end and mediates their degradation. Component of an exosome-independent RNA degradation pathway that mediates degradation of cytoplasmic mRNAs that have been deadenylated and subsequently uridylated at their 3'.</text>
</comment>
<feature type="compositionally biased region" description="Polar residues" evidence="9">
    <location>
        <begin position="98"/>
        <end position="111"/>
    </location>
</feature>
<dbReference type="PANTHER" id="PTHR23355:SF9">
    <property type="entry name" value="DIS3-LIKE EXONUCLEASE 2"/>
    <property type="match status" value="1"/>
</dbReference>